<feature type="domain" description="RagB/SusD" evidence="6">
    <location>
        <begin position="263"/>
        <end position="532"/>
    </location>
</feature>
<accession>U2IYF9</accession>
<evidence type="ECO:0000256" key="3">
    <source>
        <dbReference type="ARBA" id="ARBA00022729"/>
    </source>
</evidence>
<name>U2IYF9_9SPHI</name>
<keyword evidence="3" id="KW-0732">Signal</keyword>
<dbReference type="InterPro" id="IPR011990">
    <property type="entry name" value="TPR-like_helical_dom_sf"/>
</dbReference>
<dbReference type="eggNOG" id="COG1435">
    <property type="taxonomic scope" value="Bacteria"/>
</dbReference>
<dbReference type="OrthoDB" id="5694214at2"/>
<evidence type="ECO:0000256" key="5">
    <source>
        <dbReference type="ARBA" id="ARBA00023237"/>
    </source>
</evidence>
<evidence type="ECO:0000313" key="7">
    <source>
        <dbReference type="EMBL" id="ERJ57744.1"/>
    </source>
</evidence>
<dbReference type="SUPFAM" id="SSF48452">
    <property type="entry name" value="TPR-like"/>
    <property type="match status" value="1"/>
</dbReference>
<gene>
    <name evidence="7" type="ORF">M472_03090</name>
</gene>
<evidence type="ECO:0000313" key="8">
    <source>
        <dbReference type="Proteomes" id="UP000016584"/>
    </source>
</evidence>
<dbReference type="Gene3D" id="1.25.40.390">
    <property type="match status" value="1"/>
</dbReference>
<dbReference type="Pfam" id="PF07980">
    <property type="entry name" value="SusD_RagB"/>
    <property type="match status" value="1"/>
</dbReference>
<evidence type="ECO:0000256" key="1">
    <source>
        <dbReference type="ARBA" id="ARBA00004442"/>
    </source>
</evidence>
<dbReference type="RefSeq" id="WP_021071840.1">
    <property type="nucleotide sequence ID" value="NZ_ATDL01000021.1"/>
</dbReference>
<evidence type="ECO:0000256" key="2">
    <source>
        <dbReference type="ARBA" id="ARBA00006275"/>
    </source>
</evidence>
<proteinExistence type="inferred from homology"/>
<dbReference type="InterPro" id="IPR012944">
    <property type="entry name" value="SusD_RagB_dom"/>
</dbReference>
<dbReference type="STRING" id="1346330.M472_03090"/>
<dbReference type="PROSITE" id="PS51257">
    <property type="entry name" value="PROKAR_LIPOPROTEIN"/>
    <property type="match status" value="1"/>
</dbReference>
<keyword evidence="5" id="KW-0998">Cell outer membrane</keyword>
<keyword evidence="8" id="KW-1185">Reference proteome</keyword>
<dbReference type="AlphaFoldDB" id="U2IYF9"/>
<evidence type="ECO:0000259" key="6">
    <source>
        <dbReference type="Pfam" id="PF07980"/>
    </source>
</evidence>
<dbReference type="EMBL" id="ATDL01000021">
    <property type="protein sequence ID" value="ERJ57744.1"/>
    <property type="molecule type" value="Genomic_DNA"/>
</dbReference>
<dbReference type="PATRIC" id="fig|1346330.5.peg.3713"/>
<keyword evidence="4" id="KW-0472">Membrane</keyword>
<comment type="caution">
    <text evidence="7">The sequence shown here is derived from an EMBL/GenBank/DDBJ whole genome shotgun (WGS) entry which is preliminary data.</text>
</comment>
<reference evidence="7 8" key="1">
    <citation type="journal article" date="2013" name="Genome Announc.">
        <title>The Draft Genome Sequence of Sphingomonas paucimobilis Strain HER1398 (Proteobacteria), Host to the Giant PAU Phage, Indicates That It Is a Member of the Genus Sphingobacterium (Bacteroidetes).</title>
        <authorList>
            <person name="White R.A.III."/>
            <person name="Suttle C.A."/>
        </authorList>
    </citation>
    <scope>NUCLEOTIDE SEQUENCE [LARGE SCALE GENOMIC DNA]</scope>
    <source>
        <strain evidence="7 8">HER1398</strain>
    </source>
</reference>
<comment type="similarity">
    <text evidence="2">Belongs to the SusD family.</text>
</comment>
<comment type="subcellular location">
    <subcellularLocation>
        <location evidence="1">Cell outer membrane</location>
    </subcellularLocation>
</comment>
<protein>
    <recommendedName>
        <fullName evidence="6">RagB/SusD domain-containing protein</fullName>
    </recommendedName>
</protein>
<sequence length="532" mass="61481">MKKSNIFYVMLASATLSLTGCEKFLDKTDPTATDFAEFFNTEADVLRVLYSSFMDPFSHGTYRHILFYMEDGKSDNAYSRMSGDRHQQIANGNINSNTEPFLTYYQLHMKHLGRLNTFIASMDVPYMEDEALRSRYKSIFEALRCWHYFKLTSRWGDVPFHLEPADLGSALQPTKTKEEILEILFPLAEEIANRLPKEIYTTNAYLFNQYSFKALIMRYALINGRYELAAKLAKEVMDGGLYELHGKYGDIFNYKADKTNREFVMRFDRDSRSGGSITFNVMAPQSKTGHGQSYLVPLKSLVDSYWTKQGRPIDACPLHTKEEYELNPKLNRDPRLAESIFMHGDTFNGEKLDIYDPSTSVYYEKARAGKSGFWFKKWVDQADVAKSSGNMDLGFLRYAEVLLTYAEAKIMLNDVDDLAKKCINDVRRRAGLDMSQADVTLTAKSQQEWIDLIRNERRTEFAGEGLRYDDILRWRIAEEVMNKPAMGHSRLVNGKVETLKVEDRSFKENNYLWPFHENSLKVEPALKQNPGY</sequence>
<dbReference type="GO" id="GO:0009279">
    <property type="term" value="C:cell outer membrane"/>
    <property type="evidence" value="ECO:0007669"/>
    <property type="project" value="UniProtKB-SubCell"/>
</dbReference>
<dbReference type="Proteomes" id="UP000016584">
    <property type="component" value="Unassembled WGS sequence"/>
</dbReference>
<evidence type="ECO:0000256" key="4">
    <source>
        <dbReference type="ARBA" id="ARBA00023136"/>
    </source>
</evidence>
<organism evidence="7 8">
    <name type="scientific">Sphingobacterium paucimobilis HER1398</name>
    <dbReference type="NCBI Taxonomy" id="1346330"/>
    <lineage>
        <taxon>Bacteria</taxon>
        <taxon>Pseudomonadati</taxon>
        <taxon>Bacteroidota</taxon>
        <taxon>Sphingobacteriia</taxon>
        <taxon>Sphingobacteriales</taxon>
        <taxon>Sphingobacteriaceae</taxon>
        <taxon>Sphingobacterium</taxon>
    </lineage>
</organism>